<evidence type="ECO:0000256" key="1">
    <source>
        <dbReference type="ARBA" id="ARBA00006987"/>
    </source>
</evidence>
<reference evidence="2 3" key="1">
    <citation type="submission" date="2021-06" db="EMBL/GenBank/DDBJ databases">
        <authorList>
            <person name="Lu T."/>
            <person name="Wang Q."/>
            <person name="Han X."/>
        </authorList>
    </citation>
    <scope>NUCLEOTIDE SEQUENCE [LARGE SCALE GENOMIC DNA]</scope>
    <source>
        <strain evidence="2 3">LAM0050</strain>
    </source>
</reference>
<dbReference type="EMBL" id="JAHSPR010000008">
    <property type="protein sequence ID" value="MBV4397771.1"/>
    <property type="molecule type" value="Genomic_DNA"/>
</dbReference>
<comment type="caution">
    <text evidence="2">The sequence shown here is derived from an EMBL/GenBank/DDBJ whole genome shotgun (WGS) entry which is preliminary data.</text>
</comment>
<dbReference type="InterPro" id="IPR005064">
    <property type="entry name" value="BUG"/>
</dbReference>
<dbReference type="PANTHER" id="PTHR42928">
    <property type="entry name" value="TRICARBOXYLATE-BINDING PROTEIN"/>
    <property type="match status" value="1"/>
</dbReference>
<protein>
    <submittedName>
        <fullName evidence="2">Tripartite tricarboxylate transporter substrate binding protein</fullName>
    </submittedName>
</protein>
<dbReference type="Proteomes" id="UP000722165">
    <property type="component" value="Unassembled WGS sequence"/>
</dbReference>
<dbReference type="PANTHER" id="PTHR42928:SF5">
    <property type="entry name" value="BLR1237 PROTEIN"/>
    <property type="match status" value="1"/>
</dbReference>
<evidence type="ECO:0000313" key="3">
    <source>
        <dbReference type="Proteomes" id="UP000722165"/>
    </source>
</evidence>
<organism evidence="2 3">
    <name type="scientific">Advenella alkanexedens</name>
    <dbReference type="NCBI Taxonomy" id="1481665"/>
    <lineage>
        <taxon>Bacteria</taxon>
        <taxon>Pseudomonadati</taxon>
        <taxon>Pseudomonadota</taxon>
        <taxon>Betaproteobacteria</taxon>
        <taxon>Burkholderiales</taxon>
        <taxon>Alcaligenaceae</taxon>
    </lineage>
</organism>
<accession>A0ABS6NQ68</accession>
<proteinExistence type="inferred from homology"/>
<sequence>MKISVKKIIDTLSIFGVLAVIPLSMAADLPDISSVKLVVPYPAGGNADSLARVFADEMGKEMKKSFVVENKGGAAGAIGAQQVARSKADGATLLLAPAGVMTITPFLRQVNYNPFTDFEPIAKLSESIGIVAVRKDFPGSTLQDLVEYGRQNPGKITYGSAGQGTLTHLQALILAKKLGIGALHIPYKGSIEALNDLLGGRIDYQYDSVALSNVVNGNLKALAIPDSLKLPELKNVPTFSQQGIDLKTSSWFGVFAPANTPQSLIEEYEKAAQKVMSKPGMSERLLQFGQIPAYLGTKDFISQSNDDILLYENIIKENNIGLN</sequence>
<evidence type="ECO:0000313" key="2">
    <source>
        <dbReference type="EMBL" id="MBV4397771.1"/>
    </source>
</evidence>
<comment type="similarity">
    <text evidence="1">Belongs to the UPF0065 (bug) family.</text>
</comment>
<name>A0ABS6NQ68_9BURK</name>
<dbReference type="Pfam" id="PF03401">
    <property type="entry name" value="TctC"/>
    <property type="match status" value="1"/>
</dbReference>
<dbReference type="PIRSF" id="PIRSF017082">
    <property type="entry name" value="YflP"/>
    <property type="match status" value="1"/>
</dbReference>
<keyword evidence="3" id="KW-1185">Reference proteome</keyword>
<gene>
    <name evidence="2" type="ORF">KU392_10985</name>
</gene>
<dbReference type="RefSeq" id="WP_217735323.1">
    <property type="nucleotide sequence ID" value="NZ_JAHSPR010000008.1"/>
</dbReference>
<dbReference type="CDD" id="cd07012">
    <property type="entry name" value="PBP2_Bug_TTT"/>
    <property type="match status" value="1"/>
</dbReference>